<evidence type="ECO:0000313" key="2">
    <source>
        <dbReference type="Proteomes" id="UP001443914"/>
    </source>
</evidence>
<comment type="caution">
    <text evidence="1">The sequence shown here is derived from an EMBL/GenBank/DDBJ whole genome shotgun (WGS) entry which is preliminary data.</text>
</comment>
<evidence type="ECO:0008006" key="3">
    <source>
        <dbReference type="Google" id="ProtNLM"/>
    </source>
</evidence>
<organism evidence="1 2">
    <name type="scientific">Saponaria officinalis</name>
    <name type="common">Common soapwort</name>
    <name type="synonym">Lychnis saponaria</name>
    <dbReference type="NCBI Taxonomy" id="3572"/>
    <lineage>
        <taxon>Eukaryota</taxon>
        <taxon>Viridiplantae</taxon>
        <taxon>Streptophyta</taxon>
        <taxon>Embryophyta</taxon>
        <taxon>Tracheophyta</taxon>
        <taxon>Spermatophyta</taxon>
        <taxon>Magnoliopsida</taxon>
        <taxon>eudicotyledons</taxon>
        <taxon>Gunneridae</taxon>
        <taxon>Pentapetalae</taxon>
        <taxon>Caryophyllales</taxon>
        <taxon>Caryophyllaceae</taxon>
        <taxon>Caryophylleae</taxon>
        <taxon>Saponaria</taxon>
    </lineage>
</organism>
<dbReference type="InterPro" id="IPR043502">
    <property type="entry name" value="DNA/RNA_pol_sf"/>
</dbReference>
<keyword evidence="2" id="KW-1185">Reference proteome</keyword>
<dbReference type="EMBL" id="JBDFQZ010000014">
    <property type="protein sequence ID" value="KAK9666074.1"/>
    <property type="molecule type" value="Genomic_DNA"/>
</dbReference>
<dbReference type="Proteomes" id="UP001443914">
    <property type="component" value="Unassembled WGS sequence"/>
</dbReference>
<accession>A0AAW1GQE0</accession>
<dbReference type="SUPFAM" id="SSF56672">
    <property type="entry name" value="DNA/RNA polymerases"/>
    <property type="match status" value="1"/>
</dbReference>
<evidence type="ECO:0000313" key="1">
    <source>
        <dbReference type="EMBL" id="KAK9666074.1"/>
    </source>
</evidence>
<name>A0AAW1GQE0_SAPOF</name>
<dbReference type="CDD" id="cd09272">
    <property type="entry name" value="RNase_HI_RT_Ty1"/>
    <property type="match status" value="1"/>
</dbReference>
<proteinExistence type="predicted"/>
<protein>
    <recommendedName>
        <fullName evidence="3">Reverse transcriptase Ty1/copia-type domain-containing protein</fullName>
    </recommendedName>
</protein>
<dbReference type="PANTHER" id="PTHR11439">
    <property type="entry name" value="GAG-POL-RELATED RETROTRANSPOSON"/>
    <property type="match status" value="1"/>
</dbReference>
<dbReference type="PANTHER" id="PTHR11439:SF522">
    <property type="entry name" value="REVERSE TRANSCRIPTASE TY1_COPIA-TYPE DOMAIN-CONTAINING PROTEIN"/>
    <property type="match status" value="1"/>
</dbReference>
<gene>
    <name evidence="1" type="ORF">RND81_14G158500</name>
</gene>
<sequence>MRYFLGIEVARNASGILLNQRKYVIDILRDMKMEDCSTVPFSMPTGLKLSTDAGELLENPEHYRRLIGRLLYLNMTRPDISYSVQHLSQFLVQPRKPHLQDAQHVVRYLKGTVNARLFYESAGANDMTAYCDADWGKCALTSKSLSGYCIFLGGSLVSWKTKKQKTVSKSTAEAEYRSMSYATSEMVWVDSLLKDLREDVPKPIPLFCNNKAATHIAQNPFFHERTKHLDIDCHYVREKLQEGFLVPQHVRTNLQIADIMTKGLEAQQHRFLTVKLGIVQITDDPA</sequence>
<dbReference type="AlphaFoldDB" id="A0AAW1GQE0"/>
<reference evidence="1" key="1">
    <citation type="submission" date="2024-03" db="EMBL/GenBank/DDBJ databases">
        <title>WGS assembly of Saponaria officinalis var. Norfolk2.</title>
        <authorList>
            <person name="Jenkins J."/>
            <person name="Shu S."/>
            <person name="Grimwood J."/>
            <person name="Barry K."/>
            <person name="Goodstein D."/>
            <person name="Schmutz J."/>
            <person name="Leebens-Mack J."/>
            <person name="Osbourn A."/>
        </authorList>
    </citation>
    <scope>NUCLEOTIDE SEQUENCE [LARGE SCALE GENOMIC DNA]</scope>
    <source>
        <strain evidence="1">JIC</strain>
    </source>
</reference>